<feature type="transmembrane region" description="Helical" evidence="1">
    <location>
        <begin position="34"/>
        <end position="56"/>
    </location>
</feature>
<organism evidence="2 3">
    <name type="scientific">Actinopolymorpha singaporensis</name>
    <dbReference type="NCBI Taxonomy" id="117157"/>
    <lineage>
        <taxon>Bacteria</taxon>
        <taxon>Bacillati</taxon>
        <taxon>Actinomycetota</taxon>
        <taxon>Actinomycetes</taxon>
        <taxon>Propionibacteriales</taxon>
        <taxon>Actinopolymorphaceae</taxon>
        <taxon>Actinopolymorpha</taxon>
    </lineage>
</organism>
<proteinExistence type="predicted"/>
<name>A0A1H1VAE9_9ACTN</name>
<keyword evidence="1" id="KW-1133">Transmembrane helix</keyword>
<accession>A0A1H1VAE9</accession>
<dbReference type="STRING" id="117157.SAMN04489717_3963"/>
<reference evidence="2 3" key="1">
    <citation type="submission" date="2016-10" db="EMBL/GenBank/DDBJ databases">
        <authorList>
            <person name="de Groot N.N."/>
        </authorList>
    </citation>
    <scope>NUCLEOTIDE SEQUENCE [LARGE SCALE GENOMIC DNA]</scope>
    <source>
        <strain evidence="2 3">DSM 22024</strain>
    </source>
</reference>
<sequence>MIGPGAGLVAFRVAAFVVVFSGLLLLIVEPGTAQFVITCFMLVMGLLFAALVFVLVRLKNR</sequence>
<dbReference type="RefSeq" id="WP_092655100.1">
    <property type="nucleotide sequence ID" value="NZ_LT629732.1"/>
</dbReference>
<evidence type="ECO:0000256" key="1">
    <source>
        <dbReference type="SAM" id="Phobius"/>
    </source>
</evidence>
<dbReference type="EMBL" id="LT629732">
    <property type="protein sequence ID" value="SDS81239.1"/>
    <property type="molecule type" value="Genomic_DNA"/>
</dbReference>
<evidence type="ECO:0000313" key="2">
    <source>
        <dbReference type="EMBL" id="SDS81239.1"/>
    </source>
</evidence>
<keyword evidence="3" id="KW-1185">Reference proteome</keyword>
<keyword evidence="1" id="KW-0472">Membrane</keyword>
<gene>
    <name evidence="2" type="ORF">SAMN04489717_3963</name>
</gene>
<feature type="transmembrane region" description="Helical" evidence="1">
    <location>
        <begin position="7"/>
        <end position="28"/>
    </location>
</feature>
<dbReference type="Proteomes" id="UP000198983">
    <property type="component" value="Chromosome I"/>
</dbReference>
<evidence type="ECO:0000313" key="3">
    <source>
        <dbReference type="Proteomes" id="UP000198983"/>
    </source>
</evidence>
<protein>
    <submittedName>
        <fullName evidence="2">Uncharacterized protein</fullName>
    </submittedName>
</protein>
<keyword evidence="1" id="KW-0812">Transmembrane</keyword>
<dbReference type="AlphaFoldDB" id="A0A1H1VAE9"/>